<proteinExistence type="predicted"/>
<dbReference type="EMBL" id="SAUN01000001">
    <property type="protein sequence ID" value="RVX43688.1"/>
    <property type="molecule type" value="Genomic_DNA"/>
</dbReference>
<keyword evidence="1" id="KW-0378">Hydrolase</keyword>
<dbReference type="InterPro" id="IPR036412">
    <property type="entry name" value="HAD-like_sf"/>
</dbReference>
<comment type="caution">
    <text evidence="1">The sequence shown here is derived from an EMBL/GenBank/DDBJ whole genome shotgun (WGS) entry which is preliminary data.</text>
</comment>
<dbReference type="NCBIfam" id="TIGR01509">
    <property type="entry name" value="HAD-SF-IA-v3"/>
    <property type="match status" value="1"/>
</dbReference>
<dbReference type="SFLD" id="SFLDS00003">
    <property type="entry name" value="Haloacid_Dehalogenase"/>
    <property type="match status" value="1"/>
</dbReference>
<dbReference type="InterPro" id="IPR006439">
    <property type="entry name" value="HAD-SF_hydro_IA"/>
</dbReference>
<dbReference type="AlphaFoldDB" id="A0A438MDH8"/>
<dbReference type="PANTHER" id="PTHR43481">
    <property type="entry name" value="FRUCTOSE-1-PHOSPHATE PHOSPHATASE"/>
    <property type="match status" value="1"/>
</dbReference>
<dbReference type="SFLD" id="SFLDG01135">
    <property type="entry name" value="C1.5.6:_HAD__Beta-PGM__Phospha"/>
    <property type="match status" value="1"/>
</dbReference>
<protein>
    <submittedName>
        <fullName evidence="1">HAD superfamily hydrolase (TIGR01509 family)/HAD superfamily hydrolase (TIGR01549 family)</fullName>
    </submittedName>
</protein>
<dbReference type="SFLD" id="SFLDG01129">
    <property type="entry name" value="C1.5:_HAD__Beta-PGM__Phosphata"/>
    <property type="match status" value="1"/>
</dbReference>
<evidence type="ECO:0000313" key="2">
    <source>
        <dbReference type="Proteomes" id="UP000284824"/>
    </source>
</evidence>
<dbReference type="GO" id="GO:0050308">
    <property type="term" value="F:sugar-phosphatase activity"/>
    <property type="evidence" value="ECO:0007669"/>
    <property type="project" value="TreeGrafter"/>
</dbReference>
<dbReference type="InterPro" id="IPR023214">
    <property type="entry name" value="HAD_sf"/>
</dbReference>
<dbReference type="InterPro" id="IPR051806">
    <property type="entry name" value="HAD-like_SPP"/>
</dbReference>
<dbReference type="SUPFAM" id="SSF56784">
    <property type="entry name" value="HAD-like"/>
    <property type="match status" value="1"/>
</dbReference>
<dbReference type="Pfam" id="PF00702">
    <property type="entry name" value="Hydrolase"/>
    <property type="match status" value="1"/>
</dbReference>
<gene>
    <name evidence="1" type="ORF">EDD27_6382</name>
</gene>
<dbReference type="CDD" id="cd07505">
    <property type="entry name" value="HAD_BPGM-like"/>
    <property type="match status" value="1"/>
</dbReference>
<evidence type="ECO:0000313" key="1">
    <source>
        <dbReference type="EMBL" id="RVX43688.1"/>
    </source>
</evidence>
<reference evidence="1 2" key="1">
    <citation type="submission" date="2019-01" db="EMBL/GenBank/DDBJ databases">
        <title>Sequencing the genomes of 1000 actinobacteria strains.</title>
        <authorList>
            <person name="Klenk H.-P."/>
        </authorList>
    </citation>
    <scope>NUCLEOTIDE SEQUENCE [LARGE SCALE GENOMIC DNA]</scope>
    <source>
        <strain evidence="1 2">DSM 43925</strain>
    </source>
</reference>
<accession>A0A438MDH8</accession>
<name>A0A438MDH8_9ACTN</name>
<sequence>MPSDRVAPGPDAVLLDMDGTLVDTEGLWWQAAEAVAESLGRRLSPADVPHVHGRTVEDVAAYLVQDEPAGHPVPDDVTERAIPDDTAGRAFSAVADRLTDAFAARVAADVTVVPGARELLDGLAAAAIPTALVSASPRRVVDLVLPRLDHPFDLVIANEDTARGKPYPDPYLEAARRLGTTPARCVAIEDSPAGVAAARKAGCHVLVVEPQHGLPSLDRVQGVCAEPGPVGKLARRER</sequence>
<dbReference type="Gene3D" id="3.40.50.1000">
    <property type="entry name" value="HAD superfamily/HAD-like"/>
    <property type="match status" value="1"/>
</dbReference>
<dbReference type="PANTHER" id="PTHR43481:SF4">
    <property type="entry name" value="GLYCEROL-1-PHOSPHATE PHOSPHOHYDROLASE 1-RELATED"/>
    <property type="match status" value="1"/>
</dbReference>
<dbReference type="Proteomes" id="UP000284824">
    <property type="component" value="Unassembled WGS sequence"/>
</dbReference>
<keyword evidence="2" id="KW-1185">Reference proteome</keyword>
<organism evidence="1 2">
    <name type="scientific">Nonomuraea polychroma</name>
    <dbReference type="NCBI Taxonomy" id="46176"/>
    <lineage>
        <taxon>Bacteria</taxon>
        <taxon>Bacillati</taxon>
        <taxon>Actinomycetota</taxon>
        <taxon>Actinomycetes</taxon>
        <taxon>Streptosporangiales</taxon>
        <taxon>Streptosporangiaceae</taxon>
        <taxon>Nonomuraea</taxon>
    </lineage>
</organism>
<dbReference type="OrthoDB" id="9812856at2"/>
<dbReference type="InterPro" id="IPR023198">
    <property type="entry name" value="PGP-like_dom2"/>
</dbReference>
<dbReference type="Gene3D" id="1.10.150.240">
    <property type="entry name" value="Putative phosphatase, domain 2"/>
    <property type="match status" value="1"/>
</dbReference>